<sequence>MVYNSRSSFRIMQLTARHVDLEQSKTKAQAALVTILTMAQITELKLLLDMGLLLMAVGIMIIFIGNKINNTSKRRNKWNCFKSRKNKKNITHRMRPYPHLPLPHTKSYNYMYNGVGKHSGNFGKLNSFYTKSGLEQIKKNKNELKPFTSDLHVSSTSQVINENVRNIDGKKPEEYFNKEKCDEIDCNLKEEETYTNNHRMIYSMYDLEDVESASLEIDKTEYYIDAARIRVADTNMRLTRFLNYIRIVEEGLRKSSKSIELSHELTRAQEELMAIQREKVEVDGELRFHEVRHQAALIRKDREQDEIESEKFSSIAFWQHFATYLLYFIGLMNIFITTFGISGSTYFSTNQLDKQYTMNNYQLSVVGNNSKSIPQDPLLLAATYLTPVNKNNLQNY</sequence>
<keyword evidence="1" id="KW-0175">Coiled coil</keyword>
<name>A0A177BBE2_9BILA</name>
<dbReference type="Proteomes" id="UP000078046">
    <property type="component" value="Unassembled WGS sequence"/>
</dbReference>
<comment type="caution">
    <text evidence="3">The sequence shown here is derived from an EMBL/GenBank/DDBJ whole genome shotgun (WGS) entry which is preliminary data.</text>
</comment>
<dbReference type="AlphaFoldDB" id="A0A177BBE2"/>
<feature type="transmembrane region" description="Helical" evidence="2">
    <location>
        <begin position="321"/>
        <end position="341"/>
    </location>
</feature>
<feature type="transmembrane region" description="Helical" evidence="2">
    <location>
        <begin position="46"/>
        <end position="65"/>
    </location>
</feature>
<keyword evidence="2" id="KW-0472">Membrane</keyword>
<evidence type="ECO:0000256" key="2">
    <source>
        <dbReference type="SAM" id="Phobius"/>
    </source>
</evidence>
<keyword evidence="2" id="KW-0812">Transmembrane</keyword>
<keyword evidence="4" id="KW-1185">Reference proteome</keyword>
<dbReference type="EMBL" id="LWCA01000041">
    <property type="protein sequence ID" value="OAF71566.1"/>
    <property type="molecule type" value="Genomic_DNA"/>
</dbReference>
<protein>
    <submittedName>
        <fullName evidence="3">Uncharacterized protein</fullName>
    </submittedName>
</protein>
<gene>
    <name evidence="3" type="ORF">A3Q56_00693</name>
</gene>
<evidence type="ECO:0000313" key="3">
    <source>
        <dbReference type="EMBL" id="OAF71566.1"/>
    </source>
</evidence>
<accession>A0A177BBE2</accession>
<organism evidence="3 4">
    <name type="scientific">Intoshia linei</name>
    <dbReference type="NCBI Taxonomy" id="1819745"/>
    <lineage>
        <taxon>Eukaryota</taxon>
        <taxon>Metazoa</taxon>
        <taxon>Spiralia</taxon>
        <taxon>Lophotrochozoa</taxon>
        <taxon>Mesozoa</taxon>
        <taxon>Orthonectida</taxon>
        <taxon>Rhopaluridae</taxon>
        <taxon>Intoshia</taxon>
    </lineage>
</organism>
<reference evidence="3 4" key="1">
    <citation type="submission" date="2016-04" db="EMBL/GenBank/DDBJ databases">
        <title>The genome of Intoshia linei affirms orthonectids as highly simplified spiralians.</title>
        <authorList>
            <person name="Mikhailov K.V."/>
            <person name="Slusarev G.S."/>
            <person name="Nikitin M.A."/>
            <person name="Logacheva M.D."/>
            <person name="Penin A."/>
            <person name="Aleoshin V."/>
            <person name="Panchin Y.V."/>
        </authorList>
    </citation>
    <scope>NUCLEOTIDE SEQUENCE [LARGE SCALE GENOMIC DNA]</scope>
    <source>
        <strain evidence="3">Intl2013</strain>
        <tissue evidence="3">Whole animal</tissue>
    </source>
</reference>
<proteinExistence type="predicted"/>
<feature type="coiled-coil region" evidence="1">
    <location>
        <begin position="258"/>
        <end position="285"/>
    </location>
</feature>
<keyword evidence="2" id="KW-1133">Transmembrane helix</keyword>
<evidence type="ECO:0000313" key="4">
    <source>
        <dbReference type="Proteomes" id="UP000078046"/>
    </source>
</evidence>
<evidence type="ECO:0000256" key="1">
    <source>
        <dbReference type="SAM" id="Coils"/>
    </source>
</evidence>